<proteinExistence type="predicted"/>
<dbReference type="Proteomes" id="UP000028878">
    <property type="component" value="Unassembled WGS sequence"/>
</dbReference>
<dbReference type="SUPFAM" id="SSF103642">
    <property type="entry name" value="Sec-C motif"/>
    <property type="match status" value="1"/>
</dbReference>
<organism evidence="1 2">
    <name type="scientific">Hydrogenophaga intermedia</name>
    <dbReference type="NCBI Taxonomy" id="65786"/>
    <lineage>
        <taxon>Bacteria</taxon>
        <taxon>Pseudomonadati</taxon>
        <taxon>Pseudomonadota</taxon>
        <taxon>Betaproteobacteria</taxon>
        <taxon>Burkholderiales</taxon>
        <taxon>Comamonadaceae</taxon>
        <taxon>Hydrogenophaga</taxon>
    </lineage>
</organism>
<keyword evidence="2" id="KW-1185">Reference proteome</keyword>
<accession>A0A1L1PQL5</accession>
<gene>
    <name evidence="1" type="ORF">BN948_01299</name>
</gene>
<dbReference type="RefSeq" id="WP_009520542.1">
    <property type="nucleotide sequence ID" value="NZ_CCAE010000006.1"/>
</dbReference>
<dbReference type="AlphaFoldDB" id="A0A1L1PQL5"/>
<dbReference type="Gene3D" id="3.10.450.50">
    <property type="match status" value="1"/>
</dbReference>
<dbReference type="Pfam" id="PF02810">
    <property type="entry name" value="SEC-C"/>
    <property type="match status" value="1"/>
</dbReference>
<evidence type="ECO:0000313" key="2">
    <source>
        <dbReference type="Proteomes" id="UP000028878"/>
    </source>
</evidence>
<dbReference type="Pfam" id="PF03695">
    <property type="entry name" value="UPF0149"/>
    <property type="match status" value="1"/>
</dbReference>
<protein>
    <recommendedName>
        <fullName evidence="3">YecA family protein</fullName>
    </recommendedName>
</protein>
<evidence type="ECO:0000313" key="1">
    <source>
        <dbReference type="EMBL" id="CDN86881.1"/>
    </source>
</evidence>
<reference evidence="2" key="2">
    <citation type="submission" date="2014-11" db="EMBL/GenBank/DDBJ databases">
        <title>Draft genome sequence of Hydrogenophaga intermedia S1.</title>
        <authorList>
            <person name="Gan H.M."/>
            <person name="Chew T.H."/>
            <person name="Stolz A."/>
        </authorList>
    </citation>
    <scope>NUCLEOTIDE SEQUENCE [LARGE SCALE GENOMIC DNA]</scope>
    <source>
        <strain evidence="2">S1</strain>
    </source>
</reference>
<dbReference type="EMBL" id="CCAE010000006">
    <property type="protein sequence ID" value="CDN86881.1"/>
    <property type="molecule type" value="Genomic_DNA"/>
</dbReference>
<evidence type="ECO:0008006" key="3">
    <source>
        <dbReference type="Google" id="ProtNLM"/>
    </source>
</evidence>
<sequence>MTTDSDSALQASDFDELDAILDELAALGGDVPPWEYLDGALTALVCTRRPVPPAEWLPVLLGTGPLPTVPHPEGVHFPNTARYERFMALWARREAEVRQALGTEVGTLDDERAYHPEVVDLRGAVAAMPEAERPSGDEPLPSYAQAWAEGFFDVVEQWAEEWTPPRDKETARWIAEALETIGALTDDDRGVPTQNLHDEEAAPSVSDARLDQFYGAVWAVYELYRIWTALGPRAEPLRQAATPGRNDPCWCGSGKKFKKCHGA</sequence>
<dbReference type="InterPro" id="IPR036255">
    <property type="entry name" value="YgfB-like_sf"/>
</dbReference>
<dbReference type="InterPro" id="IPR011978">
    <property type="entry name" value="YgfB-like"/>
</dbReference>
<name>A0A1L1PQL5_HYDIT</name>
<dbReference type="InterPro" id="IPR004027">
    <property type="entry name" value="SEC_C_motif"/>
</dbReference>
<reference evidence="2" key="1">
    <citation type="submission" date="2014-02" db="EMBL/GenBank/DDBJ databases">
        <authorList>
            <person name="Gan H."/>
        </authorList>
    </citation>
    <scope>NUCLEOTIDE SEQUENCE [LARGE SCALE GENOMIC DNA]</scope>
    <source>
        <strain evidence="2">S1</strain>
    </source>
</reference>
<dbReference type="SUPFAM" id="SSF101327">
    <property type="entry name" value="YgfB-like"/>
    <property type="match status" value="1"/>
</dbReference>